<dbReference type="InterPro" id="IPR041667">
    <property type="entry name" value="Cupin_8"/>
</dbReference>
<organism evidence="3 4">
    <name type="scientific">Diplocarpon coronariae</name>
    <dbReference type="NCBI Taxonomy" id="2795749"/>
    <lineage>
        <taxon>Eukaryota</taxon>
        <taxon>Fungi</taxon>
        <taxon>Dikarya</taxon>
        <taxon>Ascomycota</taxon>
        <taxon>Pezizomycotina</taxon>
        <taxon>Leotiomycetes</taxon>
        <taxon>Helotiales</taxon>
        <taxon>Drepanopezizaceae</taxon>
        <taxon>Diplocarpon</taxon>
    </lineage>
</organism>
<reference evidence="3 4" key="1">
    <citation type="submission" date="2017-04" db="EMBL/GenBank/DDBJ databases">
        <title>Draft genome sequence of Marssonina coronaria NL1: causal agent of apple blotch.</title>
        <authorList>
            <person name="Cheng Q."/>
        </authorList>
    </citation>
    <scope>NUCLEOTIDE SEQUENCE [LARGE SCALE GENOMIC DNA]</scope>
    <source>
        <strain evidence="3 4">NL1</strain>
    </source>
</reference>
<dbReference type="InterPro" id="IPR003347">
    <property type="entry name" value="JmjC_dom"/>
</dbReference>
<proteinExistence type="predicted"/>
<dbReference type="PROSITE" id="PS51184">
    <property type="entry name" value="JMJC"/>
    <property type="match status" value="1"/>
</dbReference>
<dbReference type="InParanoid" id="A0A218Z0I6"/>
<feature type="compositionally biased region" description="Polar residues" evidence="1">
    <location>
        <begin position="9"/>
        <end position="25"/>
    </location>
</feature>
<dbReference type="STRING" id="503106.A0A218Z0I6"/>
<name>A0A218Z0I6_9HELO</name>
<evidence type="ECO:0000313" key="3">
    <source>
        <dbReference type="EMBL" id="OWP01567.1"/>
    </source>
</evidence>
<feature type="region of interest" description="Disordered" evidence="1">
    <location>
        <begin position="1"/>
        <end position="27"/>
    </location>
</feature>
<evidence type="ECO:0000313" key="4">
    <source>
        <dbReference type="Proteomes" id="UP000242519"/>
    </source>
</evidence>
<comment type="caution">
    <text evidence="3">The sequence shown here is derived from an EMBL/GenBank/DDBJ whole genome shotgun (WGS) entry which is preliminary data.</text>
</comment>
<dbReference type="Gene3D" id="2.60.120.650">
    <property type="entry name" value="Cupin"/>
    <property type="match status" value="1"/>
</dbReference>
<dbReference type="SMART" id="SM00558">
    <property type="entry name" value="JmjC"/>
    <property type="match status" value="1"/>
</dbReference>
<dbReference type="Pfam" id="PF13621">
    <property type="entry name" value="Cupin_8"/>
    <property type="match status" value="1"/>
</dbReference>
<sequence length="527" mass="59330">MASLDESDGQLTPLASSTSQPAQTTHEQKLLTMTGPYSPENRLIEICIREFSDEAKLMNLLCCKPEQSWAAKSQDGALEQPVLELILPLSRSIRDRMGDYELVLQRLDDLIALATERFYAFPFKDVPSFWRHVFRAASLLKLSASAVKSIWGKRNDLGGGSHSVPAFDGHQMDEMVKVIDMALIMAGPSKSSETQAAITQVLSLLQDIYTLHGEVRLAKKRDFEAYSRGSVDQFPISSAFIPPVSHPIPRTPIPTFDDFERHLSQPVRADLGPEPIVITGVLDHWPARHDRSWSNPNYLLSRTIGGRRLVPVELGRSYVDEGWGQKLIPFKDFMEQYILWESKPPRPVTGYLAQHNLFTQIPSLRQDISVPDYCFTSPPPPHHSSPLSEKHSKMPVLAEPLLNAWFGPAGTISPLHTDPYHNILSQVVGRKYVRLYAPRESRKLYARGVEAGGIDMENTSEMDIGVLAGWDGTEDEQAVANERFPLFQTAEFVDCILEEGECLYIPVGWWHYVQSLSVSFSVSFWWN</sequence>
<dbReference type="OrthoDB" id="47172at2759"/>
<dbReference type="Proteomes" id="UP000242519">
    <property type="component" value="Unassembled WGS sequence"/>
</dbReference>
<dbReference type="FunFam" id="2.60.120.650:FF:000046">
    <property type="entry name" value="JmjC domain-containing protein D"/>
    <property type="match status" value="1"/>
</dbReference>
<dbReference type="PANTHER" id="PTHR12461">
    <property type="entry name" value="HYPOXIA-INDUCIBLE FACTOR 1 ALPHA INHIBITOR-RELATED"/>
    <property type="match status" value="1"/>
</dbReference>
<evidence type="ECO:0000256" key="1">
    <source>
        <dbReference type="SAM" id="MobiDB-lite"/>
    </source>
</evidence>
<dbReference type="PANTHER" id="PTHR12461:SF101">
    <property type="entry name" value="TRNA WYBUTOSINE-SYNTHESIZING PROTEIN 4"/>
    <property type="match status" value="1"/>
</dbReference>
<evidence type="ECO:0000259" key="2">
    <source>
        <dbReference type="PROSITE" id="PS51184"/>
    </source>
</evidence>
<feature type="domain" description="JmjC" evidence="2">
    <location>
        <begin position="350"/>
        <end position="527"/>
    </location>
</feature>
<dbReference type="AlphaFoldDB" id="A0A218Z0I6"/>
<accession>A0A218Z0I6</accession>
<protein>
    <recommendedName>
        <fullName evidence="2">JmjC domain-containing protein</fullName>
    </recommendedName>
</protein>
<dbReference type="EMBL" id="MZNU01000269">
    <property type="protein sequence ID" value="OWP01567.1"/>
    <property type="molecule type" value="Genomic_DNA"/>
</dbReference>
<gene>
    <name evidence="3" type="ORF">B2J93_4671</name>
</gene>
<dbReference type="SUPFAM" id="SSF51197">
    <property type="entry name" value="Clavaminate synthase-like"/>
    <property type="match status" value="1"/>
</dbReference>
<keyword evidence="4" id="KW-1185">Reference proteome</keyword>